<dbReference type="EMBL" id="FOTW01000010">
    <property type="protein sequence ID" value="SFL97497.1"/>
    <property type="molecule type" value="Genomic_DNA"/>
</dbReference>
<evidence type="ECO:0000259" key="2">
    <source>
        <dbReference type="PROSITE" id="PS50110"/>
    </source>
</evidence>
<evidence type="ECO:0000313" key="5">
    <source>
        <dbReference type="Proteomes" id="UP000199470"/>
    </source>
</evidence>
<feature type="domain" description="Response regulatory" evidence="2">
    <location>
        <begin position="21"/>
        <end position="135"/>
    </location>
</feature>
<dbReference type="Proteomes" id="UP000199470">
    <property type="component" value="Unassembled WGS sequence"/>
</dbReference>
<protein>
    <submittedName>
        <fullName evidence="4">Two component transcriptional regulator, LytTR family</fullName>
    </submittedName>
</protein>
<dbReference type="InterPro" id="IPR046947">
    <property type="entry name" value="LytR-like"/>
</dbReference>
<dbReference type="GO" id="GO:0003677">
    <property type="term" value="F:DNA binding"/>
    <property type="evidence" value="ECO:0007669"/>
    <property type="project" value="InterPro"/>
</dbReference>
<dbReference type="Gene3D" id="3.40.50.2300">
    <property type="match status" value="1"/>
</dbReference>
<dbReference type="PROSITE" id="PS50930">
    <property type="entry name" value="HTH_LYTTR"/>
    <property type="match status" value="1"/>
</dbReference>
<evidence type="ECO:0000259" key="3">
    <source>
        <dbReference type="PROSITE" id="PS50930"/>
    </source>
</evidence>
<dbReference type="PROSITE" id="PS50110">
    <property type="entry name" value="RESPONSE_REGULATORY"/>
    <property type="match status" value="1"/>
</dbReference>
<name>A0A1I4M3E6_9BURK</name>
<dbReference type="PANTHER" id="PTHR37299">
    <property type="entry name" value="TRANSCRIPTIONAL REGULATOR-RELATED"/>
    <property type="match status" value="1"/>
</dbReference>
<feature type="domain" description="HTH LytTR-type" evidence="3">
    <location>
        <begin position="182"/>
        <end position="286"/>
    </location>
</feature>
<dbReference type="InterPro" id="IPR011006">
    <property type="entry name" value="CheY-like_superfamily"/>
</dbReference>
<dbReference type="Pfam" id="PF00072">
    <property type="entry name" value="Response_reg"/>
    <property type="match status" value="1"/>
</dbReference>
<dbReference type="GO" id="GO:0000156">
    <property type="term" value="F:phosphorelay response regulator activity"/>
    <property type="evidence" value="ECO:0007669"/>
    <property type="project" value="InterPro"/>
</dbReference>
<reference evidence="4 5" key="1">
    <citation type="submission" date="2016-10" db="EMBL/GenBank/DDBJ databases">
        <authorList>
            <person name="de Groot N.N."/>
        </authorList>
    </citation>
    <scope>NUCLEOTIDE SEQUENCE [LARGE SCALE GENOMIC DNA]</scope>
    <source>
        <strain evidence="4 5">ATCC 43154</strain>
    </source>
</reference>
<gene>
    <name evidence="4" type="ORF">SAMN02982985_02205</name>
</gene>
<organism evidence="4 5">
    <name type="scientific">Rugamonas rubra</name>
    <dbReference type="NCBI Taxonomy" id="758825"/>
    <lineage>
        <taxon>Bacteria</taxon>
        <taxon>Pseudomonadati</taxon>
        <taxon>Pseudomonadota</taxon>
        <taxon>Betaproteobacteria</taxon>
        <taxon>Burkholderiales</taxon>
        <taxon>Oxalobacteraceae</taxon>
        <taxon>Telluria group</taxon>
        <taxon>Rugamonas</taxon>
    </lineage>
</organism>
<keyword evidence="1" id="KW-0597">Phosphoprotein</keyword>
<dbReference type="SMART" id="SM00850">
    <property type="entry name" value="LytTR"/>
    <property type="match status" value="1"/>
</dbReference>
<feature type="modified residue" description="4-aspartylphosphate" evidence="1">
    <location>
        <position position="72"/>
    </location>
</feature>
<dbReference type="Pfam" id="PF04397">
    <property type="entry name" value="LytTR"/>
    <property type="match status" value="1"/>
</dbReference>
<dbReference type="Gene3D" id="2.40.50.1020">
    <property type="entry name" value="LytTr DNA-binding domain"/>
    <property type="match status" value="1"/>
</dbReference>
<evidence type="ECO:0000256" key="1">
    <source>
        <dbReference type="PROSITE-ProRule" id="PRU00169"/>
    </source>
</evidence>
<dbReference type="InterPro" id="IPR007492">
    <property type="entry name" value="LytTR_DNA-bd_dom"/>
</dbReference>
<sequence>MSAAANADADAPAAPAMPPLRALIVDDEEPGRVNLRYALAEYPCWHLAGECASVAAARALLAAEPVDLVLLDVQMPQESGLALARELCQLAEPPLLVFVTAFNAYAVEAFEVHALDYLLKPIDDQRLAQALERAEAMLAQRQRAAYGQAVRAFLAAQDAARPAAPGGAGQAAAPAAEHWRQLNVRSVGRIECIQLDQVHWIGAAGNYVELHLAGRLVLHRVPIGLLERHLDPQHFLRVHRGAIVRVDQLQALAVLGDGNYELSLLSGARVPVSERHVQALRQRMADV</sequence>
<dbReference type="PANTHER" id="PTHR37299:SF1">
    <property type="entry name" value="STAGE 0 SPORULATION PROTEIN A HOMOLOG"/>
    <property type="match status" value="1"/>
</dbReference>
<dbReference type="STRING" id="758825.SAMN02982985_02205"/>
<dbReference type="InterPro" id="IPR001789">
    <property type="entry name" value="Sig_transdc_resp-reg_receiver"/>
</dbReference>
<accession>A0A1I4M3E6</accession>
<dbReference type="SMART" id="SM00448">
    <property type="entry name" value="REC"/>
    <property type="match status" value="1"/>
</dbReference>
<evidence type="ECO:0000313" key="4">
    <source>
        <dbReference type="EMBL" id="SFL97497.1"/>
    </source>
</evidence>
<dbReference type="AlphaFoldDB" id="A0A1I4M3E6"/>
<keyword evidence="5" id="KW-1185">Reference proteome</keyword>
<proteinExistence type="predicted"/>
<dbReference type="SUPFAM" id="SSF52172">
    <property type="entry name" value="CheY-like"/>
    <property type="match status" value="1"/>
</dbReference>
<dbReference type="RefSeq" id="WP_245774197.1">
    <property type="nucleotide sequence ID" value="NZ_FOTW01000010.1"/>
</dbReference>